<keyword evidence="2" id="KW-1185">Reference proteome</keyword>
<dbReference type="AlphaFoldDB" id="A0A7W9F0Z2"/>
<name>A0A7W9F0Z2_9RHOB</name>
<sequence length="230" mass="26433">MDEQDLVLRYPRLWHMAHQGAWPAIRERGLMSSTALLEDYVIQGDQRTRLETMRRPESVHIAHPDRLGAIIRDQKPMSDAALIKCLDAGLTPNQWYALLNSRTFFWLSRDRIWRLLKARAYRNLPQTVLTIDTASLVAAHRERIWLSPINSGSTLFKPQPRGLGTFMRIGDFPFEERSVTRAAANNVVELLVEHSVPDMADHVLAVHEVMNDRLLGEIWRSPDADDNDHP</sequence>
<evidence type="ECO:0000313" key="2">
    <source>
        <dbReference type="Proteomes" id="UP000535415"/>
    </source>
</evidence>
<dbReference type="InterPro" id="IPR054271">
    <property type="entry name" value="DUF7002"/>
</dbReference>
<proteinExistence type="predicted"/>
<dbReference type="EMBL" id="JACIJM010000014">
    <property type="protein sequence ID" value="MBB5723760.1"/>
    <property type="molecule type" value="Genomic_DNA"/>
</dbReference>
<gene>
    <name evidence="1" type="ORF">FHS72_003405</name>
</gene>
<dbReference type="Pfam" id="PF22531">
    <property type="entry name" value="DUF7002"/>
    <property type="match status" value="1"/>
</dbReference>
<dbReference type="Proteomes" id="UP000535415">
    <property type="component" value="Unassembled WGS sequence"/>
</dbReference>
<accession>A0A7W9F0Z2</accession>
<reference evidence="1 2" key="1">
    <citation type="submission" date="2020-08" db="EMBL/GenBank/DDBJ databases">
        <title>Genomic Encyclopedia of Type Strains, Phase IV (KMG-IV): sequencing the most valuable type-strain genomes for metagenomic binning, comparative biology and taxonomic classification.</title>
        <authorList>
            <person name="Goeker M."/>
        </authorList>
    </citation>
    <scope>NUCLEOTIDE SEQUENCE [LARGE SCALE GENOMIC DNA]</scope>
    <source>
        <strain evidence="1 2">DSM 101064</strain>
    </source>
</reference>
<comment type="caution">
    <text evidence="1">The sequence shown here is derived from an EMBL/GenBank/DDBJ whole genome shotgun (WGS) entry which is preliminary data.</text>
</comment>
<dbReference type="RefSeq" id="WP_183530904.1">
    <property type="nucleotide sequence ID" value="NZ_JACIJM010000014.1"/>
</dbReference>
<organism evidence="1 2">
    <name type="scientific">Yoonia ponticola</name>
    <dbReference type="NCBI Taxonomy" id="1524255"/>
    <lineage>
        <taxon>Bacteria</taxon>
        <taxon>Pseudomonadati</taxon>
        <taxon>Pseudomonadota</taxon>
        <taxon>Alphaproteobacteria</taxon>
        <taxon>Rhodobacterales</taxon>
        <taxon>Paracoccaceae</taxon>
        <taxon>Yoonia</taxon>
    </lineage>
</organism>
<evidence type="ECO:0000313" key="1">
    <source>
        <dbReference type="EMBL" id="MBB5723760.1"/>
    </source>
</evidence>
<protein>
    <submittedName>
        <fullName evidence="1">Uncharacterized protein</fullName>
    </submittedName>
</protein>